<dbReference type="GO" id="GO:0004674">
    <property type="term" value="F:protein serine/threonine kinase activity"/>
    <property type="evidence" value="ECO:0007669"/>
    <property type="project" value="InterPro"/>
</dbReference>
<name>A0A6A4PG39_LUPAL</name>
<dbReference type="AlphaFoldDB" id="A0A6A4PG39"/>
<evidence type="ECO:0000313" key="3">
    <source>
        <dbReference type="Proteomes" id="UP000447434"/>
    </source>
</evidence>
<dbReference type="InterPro" id="IPR021820">
    <property type="entry name" value="S-locus_recpt_kinase_C"/>
</dbReference>
<reference evidence="3" key="1">
    <citation type="journal article" date="2020" name="Nat. Commun.">
        <title>Genome sequence of the cluster root forming white lupin.</title>
        <authorList>
            <person name="Hufnagel B."/>
            <person name="Marques A."/>
            <person name="Soriano A."/>
            <person name="Marques L."/>
            <person name="Divol F."/>
            <person name="Doumas P."/>
            <person name="Sallet E."/>
            <person name="Mancinotti D."/>
            <person name="Carrere S."/>
            <person name="Marande W."/>
            <person name="Arribat S."/>
            <person name="Keller J."/>
            <person name="Huneau C."/>
            <person name="Blein T."/>
            <person name="Aime D."/>
            <person name="Laguerre M."/>
            <person name="Taylor J."/>
            <person name="Schubert V."/>
            <person name="Nelson M."/>
            <person name="Geu-Flores F."/>
            <person name="Crespi M."/>
            <person name="Gallardo-Guerrero K."/>
            <person name="Delaux P.-M."/>
            <person name="Salse J."/>
            <person name="Berges H."/>
            <person name="Guyot R."/>
            <person name="Gouzy J."/>
            <person name="Peret B."/>
        </authorList>
    </citation>
    <scope>NUCLEOTIDE SEQUENCE [LARGE SCALE GENOMIC DNA]</scope>
    <source>
        <strain evidence="3">cv. Amiga</strain>
    </source>
</reference>
<keyword evidence="2" id="KW-0808">Transferase</keyword>
<dbReference type="EMBL" id="WOCE01000014">
    <property type="protein sequence ID" value="KAE9600481.1"/>
    <property type="molecule type" value="Genomic_DNA"/>
</dbReference>
<dbReference type="Pfam" id="PF11883">
    <property type="entry name" value="DUF3403"/>
    <property type="match status" value="1"/>
</dbReference>
<organism evidence="2 3">
    <name type="scientific">Lupinus albus</name>
    <name type="common">White lupine</name>
    <name type="synonym">Lupinus termis</name>
    <dbReference type="NCBI Taxonomy" id="3870"/>
    <lineage>
        <taxon>Eukaryota</taxon>
        <taxon>Viridiplantae</taxon>
        <taxon>Streptophyta</taxon>
        <taxon>Embryophyta</taxon>
        <taxon>Tracheophyta</taxon>
        <taxon>Spermatophyta</taxon>
        <taxon>Magnoliopsida</taxon>
        <taxon>eudicotyledons</taxon>
        <taxon>Gunneridae</taxon>
        <taxon>Pentapetalae</taxon>
        <taxon>rosids</taxon>
        <taxon>fabids</taxon>
        <taxon>Fabales</taxon>
        <taxon>Fabaceae</taxon>
        <taxon>Papilionoideae</taxon>
        <taxon>50 kb inversion clade</taxon>
        <taxon>genistoids sensu lato</taxon>
        <taxon>core genistoids</taxon>
        <taxon>Genisteae</taxon>
        <taxon>Lupinus</taxon>
    </lineage>
</organism>
<evidence type="ECO:0000313" key="2">
    <source>
        <dbReference type="EMBL" id="KAE9600481.1"/>
    </source>
</evidence>
<dbReference type="Proteomes" id="UP000447434">
    <property type="component" value="Chromosome 14"/>
</dbReference>
<keyword evidence="3" id="KW-1185">Reference proteome</keyword>
<proteinExistence type="predicted"/>
<feature type="domain" description="S-locus receptor kinase C-terminal" evidence="1">
    <location>
        <begin position="10"/>
        <end position="55"/>
    </location>
</feature>
<evidence type="ECO:0000259" key="1">
    <source>
        <dbReference type="Pfam" id="PF11883"/>
    </source>
</evidence>
<protein>
    <submittedName>
        <fullName evidence="2">Putative S-locus receptor kinase</fullName>
    </submittedName>
</protein>
<dbReference type="OrthoDB" id="1435911at2759"/>
<accession>A0A6A4PG39</accession>
<keyword evidence="2" id="KW-0675">Receptor</keyword>
<comment type="caution">
    <text evidence="2">The sequence shown here is derived from an EMBL/GenBank/DDBJ whole genome shotgun (WGS) entry which is preliminary data.</text>
</comment>
<gene>
    <name evidence="2" type="ORF">Lalb_Chr14g0373351</name>
</gene>
<keyword evidence="2" id="KW-0418">Kinase</keyword>
<sequence>MLEVVSFLSNDTIKLPQPKQPAFFINVVVEESELPNSRQEYHTLNGVTISSMYGR</sequence>